<comment type="caution">
    <text evidence="1">The sequence shown here is derived from an EMBL/GenBank/DDBJ whole genome shotgun (WGS) entry which is preliminary data.</text>
</comment>
<reference evidence="1" key="2">
    <citation type="submission" date="2023-05" db="EMBL/GenBank/DDBJ databases">
        <authorList>
            <person name="Fouks B."/>
        </authorList>
    </citation>
    <scope>NUCLEOTIDE SEQUENCE</scope>
    <source>
        <strain evidence="1">Stay&amp;Tobe</strain>
        <tissue evidence="1">Testes</tissue>
    </source>
</reference>
<protein>
    <submittedName>
        <fullName evidence="1">Uncharacterized protein</fullName>
    </submittedName>
</protein>
<proteinExistence type="predicted"/>
<evidence type="ECO:0000313" key="2">
    <source>
        <dbReference type="Proteomes" id="UP001233999"/>
    </source>
</evidence>
<organism evidence="1 2">
    <name type="scientific">Diploptera punctata</name>
    <name type="common">Pacific beetle cockroach</name>
    <dbReference type="NCBI Taxonomy" id="6984"/>
    <lineage>
        <taxon>Eukaryota</taxon>
        <taxon>Metazoa</taxon>
        <taxon>Ecdysozoa</taxon>
        <taxon>Arthropoda</taxon>
        <taxon>Hexapoda</taxon>
        <taxon>Insecta</taxon>
        <taxon>Pterygota</taxon>
        <taxon>Neoptera</taxon>
        <taxon>Polyneoptera</taxon>
        <taxon>Dictyoptera</taxon>
        <taxon>Blattodea</taxon>
        <taxon>Blaberoidea</taxon>
        <taxon>Blaberidae</taxon>
        <taxon>Diplopterinae</taxon>
        <taxon>Diploptera</taxon>
    </lineage>
</organism>
<feature type="non-terminal residue" evidence="1">
    <location>
        <position position="1"/>
    </location>
</feature>
<dbReference type="Proteomes" id="UP001233999">
    <property type="component" value="Unassembled WGS sequence"/>
</dbReference>
<sequence>FSSVVPLHSGNRDRKERKHYTDDWALGDEEIEGRRSFRLEDKMESDRFPQCFVKEMLGIDFNLSYLQRHGFSTPLLFRDKTVLD</sequence>
<keyword evidence="2" id="KW-1185">Reference proteome</keyword>
<reference evidence="1" key="1">
    <citation type="journal article" date="2023" name="IScience">
        <title>Live-bearing cockroach genome reveals convergent evolutionary mechanisms linked to viviparity in insects and beyond.</title>
        <authorList>
            <person name="Fouks B."/>
            <person name="Harrison M.C."/>
            <person name="Mikhailova A.A."/>
            <person name="Marchal E."/>
            <person name="English S."/>
            <person name="Carruthers M."/>
            <person name="Jennings E.C."/>
            <person name="Chiamaka E.L."/>
            <person name="Frigard R.A."/>
            <person name="Pippel M."/>
            <person name="Attardo G.M."/>
            <person name="Benoit J.B."/>
            <person name="Bornberg-Bauer E."/>
            <person name="Tobe S.S."/>
        </authorList>
    </citation>
    <scope>NUCLEOTIDE SEQUENCE</scope>
    <source>
        <strain evidence="1">Stay&amp;Tobe</strain>
    </source>
</reference>
<dbReference type="AlphaFoldDB" id="A0AAD7Z819"/>
<dbReference type="EMBL" id="JASPKZ010010142">
    <property type="protein sequence ID" value="KAJ9575198.1"/>
    <property type="molecule type" value="Genomic_DNA"/>
</dbReference>
<name>A0AAD7Z819_DIPPU</name>
<accession>A0AAD7Z819</accession>
<gene>
    <name evidence="1" type="ORF">L9F63_025850</name>
</gene>
<evidence type="ECO:0000313" key="1">
    <source>
        <dbReference type="EMBL" id="KAJ9575198.1"/>
    </source>
</evidence>